<reference evidence="1 2" key="1">
    <citation type="submission" date="2020-09" db="EMBL/GenBank/DDBJ databases">
        <title>De no assembly of potato wild relative species, Solanum commersonii.</title>
        <authorList>
            <person name="Cho K."/>
        </authorList>
    </citation>
    <scope>NUCLEOTIDE SEQUENCE [LARGE SCALE GENOMIC DNA]</scope>
    <source>
        <strain evidence="1">LZ3.2</strain>
        <tissue evidence="1">Leaf</tissue>
    </source>
</reference>
<comment type="caution">
    <text evidence="1">The sequence shown here is derived from an EMBL/GenBank/DDBJ whole genome shotgun (WGS) entry which is preliminary data.</text>
</comment>
<proteinExistence type="predicted"/>
<evidence type="ECO:0000313" key="1">
    <source>
        <dbReference type="EMBL" id="KAG5608681.1"/>
    </source>
</evidence>
<dbReference type="AlphaFoldDB" id="A0A9J5Z728"/>
<gene>
    <name evidence="1" type="ORF">H5410_019962</name>
</gene>
<evidence type="ECO:0000313" key="2">
    <source>
        <dbReference type="Proteomes" id="UP000824120"/>
    </source>
</evidence>
<protein>
    <submittedName>
        <fullName evidence="1">Uncharacterized protein</fullName>
    </submittedName>
</protein>
<accession>A0A9J5Z728</accession>
<sequence>MCMGRLCRHSCRSYVEHNTRTYDLELSVPYGTIWSSQADRASSLFGCLSSEHTAELMGIPTKFPRSKFFIVILI</sequence>
<dbReference type="EMBL" id="JACXVP010000004">
    <property type="protein sequence ID" value="KAG5608681.1"/>
    <property type="molecule type" value="Genomic_DNA"/>
</dbReference>
<organism evidence="1 2">
    <name type="scientific">Solanum commersonii</name>
    <name type="common">Commerson's wild potato</name>
    <name type="synonym">Commerson's nightshade</name>
    <dbReference type="NCBI Taxonomy" id="4109"/>
    <lineage>
        <taxon>Eukaryota</taxon>
        <taxon>Viridiplantae</taxon>
        <taxon>Streptophyta</taxon>
        <taxon>Embryophyta</taxon>
        <taxon>Tracheophyta</taxon>
        <taxon>Spermatophyta</taxon>
        <taxon>Magnoliopsida</taxon>
        <taxon>eudicotyledons</taxon>
        <taxon>Gunneridae</taxon>
        <taxon>Pentapetalae</taxon>
        <taxon>asterids</taxon>
        <taxon>lamiids</taxon>
        <taxon>Solanales</taxon>
        <taxon>Solanaceae</taxon>
        <taxon>Solanoideae</taxon>
        <taxon>Solaneae</taxon>
        <taxon>Solanum</taxon>
    </lineage>
</organism>
<keyword evidence="2" id="KW-1185">Reference proteome</keyword>
<name>A0A9J5Z728_SOLCO</name>
<dbReference type="Proteomes" id="UP000824120">
    <property type="component" value="Chromosome 4"/>
</dbReference>